<evidence type="ECO:0000313" key="5">
    <source>
        <dbReference type="EMBL" id="CAF3848913.1"/>
    </source>
</evidence>
<evidence type="ECO:0000259" key="2">
    <source>
        <dbReference type="Pfam" id="PF13843"/>
    </source>
</evidence>
<evidence type="ECO:0000313" key="4">
    <source>
        <dbReference type="EMBL" id="CAF1577110.1"/>
    </source>
</evidence>
<evidence type="ECO:0000313" key="7">
    <source>
        <dbReference type="Proteomes" id="UP000663829"/>
    </source>
</evidence>
<organism evidence="4 7">
    <name type="scientific">Didymodactylos carnosus</name>
    <dbReference type="NCBI Taxonomy" id="1234261"/>
    <lineage>
        <taxon>Eukaryota</taxon>
        <taxon>Metazoa</taxon>
        <taxon>Spiralia</taxon>
        <taxon>Gnathifera</taxon>
        <taxon>Rotifera</taxon>
        <taxon>Eurotatoria</taxon>
        <taxon>Bdelloidea</taxon>
        <taxon>Philodinida</taxon>
        <taxon>Philodinidae</taxon>
        <taxon>Didymodactylos</taxon>
    </lineage>
</organism>
<dbReference type="Proteomes" id="UP000663829">
    <property type="component" value="Unassembled WGS sequence"/>
</dbReference>
<dbReference type="EMBL" id="CAJNOQ010030893">
    <property type="protein sequence ID" value="CAF1577110.1"/>
    <property type="molecule type" value="Genomic_DNA"/>
</dbReference>
<reference evidence="4" key="1">
    <citation type="submission" date="2021-02" db="EMBL/GenBank/DDBJ databases">
        <authorList>
            <person name="Nowell W R."/>
        </authorList>
    </citation>
    <scope>NUCLEOTIDE SEQUENCE</scope>
</reference>
<dbReference type="PANTHER" id="PTHR46599:SF3">
    <property type="entry name" value="PIGGYBAC TRANSPOSABLE ELEMENT-DERIVED PROTEIN 4"/>
    <property type="match status" value="1"/>
</dbReference>
<evidence type="ECO:0000256" key="1">
    <source>
        <dbReference type="SAM" id="MobiDB-lite"/>
    </source>
</evidence>
<dbReference type="EMBL" id="CAJOBA010009335">
    <property type="protein sequence ID" value="CAF3848913.1"/>
    <property type="molecule type" value="Genomic_DNA"/>
</dbReference>
<dbReference type="PANTHER" id="PTHR46599">
    <property type="entry name" value="PIGGYBAC TRANSPOSABLE ELEMENT-DERIVED PROTEIN 4"/>
    <property type="match status" value="1"/>
</dbReference>
<evidence type="ECO:0000313" key="3">
    <source>
        <dbReference type="EMBL" id="CAF1086499.1"/>
    </source>
</evidence>
<keyword evidence="7" id="KW-1185">Reference proteome</keyword>
<comment type="caution">
    <text evidence="4">The sequence shown here is derived from an EMBL/GenBank/DDBJ whole genome shotgun (WGS) entry which is preliminary data.</text>
</comment>
<dbReference type="InterPro" id="IPR029526">
    <property type="entry name" value="PGBD"/>
</dbReference>
<evidence type="ECO:0000313" key="6">
    <source>
        <dbReference type="EMBL" id="CAF4442837.1"/>
    </source>
</evidence>
<sequence length="413" mass="47646">MATRRSRFSDEEADEISENSGSEFEAETDSTYYSSGADSDFDETSSQSSSRSTHDESWRIGNFRRNKRTFMFTNSGCTSIVLHKLKGDASMDFFNLFFDENLMGTIVDQTNLYYYQTGKASSKVAKTPSWFDTTIDEMYVFLATTMLMSFTKKNKLLSYWSTDRLIMTPIFNELFPRHRYFAILQYLHFNNNTEQPDDDRLYKVNSVLRNLNEKFSNSFYPYQNICINEGMIAFKGRLKFKQYIPLKGNRFGIKLFLICDCSTGFILNFIVYTGSASERVRTSELDIPGSIVMLLLEKYLDKGPIIYVDNWYSSPKLFQVLYERSTGACGTIRKNRSGFPVFQEELQQGEQSVLHTANMLALKWHDKRDVYMLSSVHDPSMVSTGKRNALTGEEILKPLCVKEYNQNKGAVDK</sequence>
<dbReference type="Proteomes" id="UP000682733">
    <property type="component" value="Unassembled WGS sequence"/>
</dbReference>
<accession>A0A815YXI5</accession>
<feature type="domain" description="PiggyBac transposable element-derived protein" evidence="2">
    <location>
        <begin position="91"/>
        <end position="413"/>
    </location>
</feature>
<dbReference type="Proteomes" id="UP000677228">
    <property type="component" value="Unassembled WGS sequence"/>
</dbReference>
<dbReference type="OrthoDB" id="6435348at2759"/>
<dbReference type="Pfam" id="PF13843">
    <property type="entry name" value="DDE_Tnp_1_7"/>
    <property type="match status" value="1"/>
</dbReference>
<dbReference type="EMBL" id="CAJNOK010009316">
    <property type="protein sequence ID" value="CAF1086499.1"/>
    <property type="molecule type" value="Genomic_DNA"/>
</dbReference>
<proteinExistence type="predicted"/>
<gene>
    <name evidence="4" type="ORF">GPM918_LOCUS40813</name>
    <name evidence="3" type="ORF">OVA965_LOCUS18624</name>
    <name evidence="6" type="ORF">SRO942_LOCUS41798</name>
    <name evidence="5" type="ORF">TMI583_LOCUS18637</name>
</gene>
<protein>
    <recommendedName>
        <fullName evidence="2">PiggyBac transposable element-derived protein domain-containing protein</fullName>
    </recommendedName>
</protein>
<name>A0A815YXI5_9BILA</name>
<dbReference type="AlphaFoldDB" id="A0A815YXI5"/>
<dbReference type="EMBL" id="CAJOBC010096797">
    <property type="protein sequence ID" value="CAF4442837.1"/>
    <property type="molecule type" value="Genomic_DNA"/>
</dbReference>
<feature type="region of interest" description="Disordered" evidence="1">
    <location>
        <begin position="1"/>
        <end position="57"/>
    </location>
</feature>
<dbReference type="Proteomes" id="UP000681722">
    <property type="component" value="Unassembled WGS sequence"/>
</dbReference>